<proteinExistence type="predicted"/>
<dbReference type="SMART" id="SM00333">
    <property type="entry name" value="TUDOR"/>
    <property type="match status" value="1"/>
</dbReference>
<dbReference type="InterPro" id="IPR002999">
    <property type="entry name" value="Tudor"/>
</dbReference>
<feature type="domain" description="Tudor" evidence="1">
    <location>
        <begin position="287"/>
        <end position="347"/>
    </location>
</feature>
<reference evidence="2" key="1">
    <citation type="submission" date="2021-06" db="EMBL/GenBank/DDBJ databases">
        <title>Parelaphostrongylus tenuis whole genome reference sequence.</title>
        <authorList>
            <person name="Garwood T.J."/>
            <person name="Larsen P.A."/>
            <person name="Fountain-Jones N.M."/>
            <person name="Garbe J.R."/>
            <person name="Macchietto M.G."/>
            <person name="Kania S.A."/>
            <person name="Gerhold R.W."/>
            <person name="Richards J.E."/>
            <person name="Wolf T.M."/>
        </authorList>
    </citation>
    <scope>NUCLEOTIDE SEQUENCE</scope>
    <source>
        <strain evidence="2">MNPRO001-30</strain>
        <tissue evidence="2">Meninges</tissue>
    </source>
</reference>
<organism evidence="2 3">
    <name type="scientific">Parelaphostrongylus tenuis</name>
    <name type="common">Meningeal worm</name>
    <dbReference type="NCBI Taxonomy" id="148309"/>
    <lineage>
        <taxon>Eukaryota</taxon>
        <taxon>Metazoa</taxon>
        <taxon>Ecdysozoa</taxon>
        <taxon>Nematoda</taxon>
        <taxon>Chromadorea</taxon>
        <taxon>Rhabditida</taxon>
        <taxon>Rhabditina</taxon>
        <taxon>Rhabditomorpha</taxon>
        <taxon>Strongyloidea</taxon>
        <taxon>Metastrongylidae</taxon>
        <taxon>Parelaphostrongylus</taxon>
    </lineage>
</organism>
<dbReference type="Gene3D" id="2.30.30.140">
    <property type="match status" value="1"/>
</dbReference>
<dbReference type="Proteomes" id="UP001196413">
    <property type="component" value="Unassembled WGS sequence"/>
</dbReference>
<comment type="caution">
    <text evidence="2">The sequence shown here is derived from an EMBL/GenBank/DDBJ whole genome shotgun (WGS) entry which is preliminary data.</text>
</comment>
<name>A0AAD5M1Y5_PARTN</name>
<dbReference type="SUPFAM" id="SSF63748">
    <property type="entry name" value="Tudor/PWWP/MBT"/>
    <property type="match status" value="1"/>
</dbReference>
<dbReference type="Pfam" id="PF00567">
    <property type="entry name" value="TUDOR"/>
    <property type="match status" value="1"/>
</dbReference>
<dbReference type="AlphaFoldDB" id="A0AAD5M1Y5"/>
<keyword evidence="3" id="KW-1185">Reference proteome</keyword>
<protein>
    <recommendedName>
        <fullName evidence="1">Tudor domain-containing protein</fullName>
    </recommendedName>
</protein>
<evidence type="ECO:0000313" key="3">
    <source>
        <dbReference type="Proteomes" id="UP001196413"/>
    </source>
</evidence>
<gene>
    <name evidence="2" type="ORF">KIN20_004587</name>
</gene>
<evidence type="ECO:0000313" key="2">
    <source>
        <dbReference type="EMBL" id="KAJ1349133.1"/>
    </source>
</evidence>
<dbReference type="EMBL" id="JAHQIW010000610">
    <property type="protein sequence ID" value="KAJ1349133.1"/>
    <property type="molecule type" value="Genomic_DNA"/>
</dbReference>
<evidence type="ECO:0000259" key="1">
    <source>
        <dbReference type="SMART" id="SM00333"/>
    </source>
</evidence>
<sequence>MKNSLACMPKDFAYHPWQAIMVSLAGMGIRPRRCPRNQDPPSWTAEERACFREILNSFPLVKTRTVKSSVIYNDYRKPIMVELYGIPEGYTDTSPDAGISIAALFTAECCGRVKSLRVVNAAKFSSVPNFSVRKPPPSLEDIPPYRRTFPSDWRHDPSASNQSSYQNENATLWEDWSPQAARVPPIEVKWLDDHGYRTSQGEYLVNIEGSQTQSPYEFYARPIKRERIRTIQSDDEFVDEVQLQSECDAMLSAHDELRKKATILDAFYSLEENRSPIDRTQCSTWLKDNVRVFAICACCEERAAYTGEWQRVEILSCNEFACVLFVDSGGTELVLPQSLYKIHPSHCTYPAMCMQLCMHGVKPNTDSSGLEWGEGSKALWRELLREDLPMVIGVLKRLNSAEDNRVLLASEPAWRRPGVMFIQFMKVYGDNSSTLEKFCNPARGQDSGIVCEDIPREWVYDSFS</sequence>
<accession>A0AAD5M1Y5</accession>